<evidence type="ECO:0000256" key="5">
    <source>
        <dbReference type="ARBA" id="ARBA00022741"/>
    </source>
</evidence>
<dbReference type="SUPFAM" id="SSF52540">
    <property type="entry name" value="P-loop containing nucleoside triphosphate hydrolases"/>
    <property type="match status" value="1"/>
</dbReference>
<keyword evidence="7" id="KW-0347">Helicase</keyword>
<dbReference type="PANTHER" id="PTHR18934">
    <property type="entry name" value="ATP-DEPENDENT RNA HELICASE"/>
    <property type="match status" value="1"/>
</dbReference>
<name>A0AAD5DK17_9CHLO</name>
<dbReference type="GO" id="GO:0016787">
    <property type="term" value="F:hydrolase activity"/>
    <property type="evidence" value="ECO:0007669"/>
    <property type="project" value="UniProtKB-KW"/>
</dbReference>
<dbReference type="Pfam" id="PF10584">
    <property type="entry name" value="Proteasome_A_N"/>
    <property type="match status" value="1"/>
</dbReference>
<evidence type="ECO:0000313" key="16">
    <source>
        <dbReference type="EMBL" id="KAI7839082.1"/>
    </source>
</evidence>
<dbReference type="CDD" id="cd18791">
    <property type="entry name" value="SF2_C_RHA"/>
    <property type="match status" value="1"/>
</dbReference>
<evidence type="ECO:0000256" key="4">
    <source>
        <dbReference type="ARBA" id="ARBA00022664"/>
    </source>
</evidence>
<dbReference type="Pfam" id="PF00271">
    <property type="entry name" value="Helicase_C"/>
    <property type="match status" value="1"/>
</dbReference>
<evidence type="ECO:0000256" key="3">
    <source>
        <dbReference type="ARBA" id="ARBA00012552"/>
    </source>
</evidence>
<gene>
    <name evidence="16" type="ORF">COHA_007224</name>
</gene>
<evidence type="ECO:0000256" key="11">
    <source>
        <dbReference type="ARBA" id="ARBA00047984"/>
    </source>
</evidence>
<dbReference type="CDD" id="cd03752">
    <property type="entry name" value="proteasome_alpha_type_4"/>
    <property type="match status" value="1"/>
</dbReference>
<dbReference type="InterPro" id="IPR014001">
    <property type="entry name" value="Helicase_ATP-bd"/>
</dbReference>
<dbReference type="InterPro" id="IPR001353">
    <property type="entry name" value="Proteasome_sua/b"/>
</dbReference>
<feature type="coiled-coil region" evidence="13">
    <location>
        <begin position="91"/>
        <end position="167"/>
    </location>
</feature>
<evidence type="ECO:0000256" key="13">
    <source>
        <dbReference type="SAM" id="Coils"/>
    </source>
</evidence>
<dbReference type="GO" id="GO:0019773">
    <property type="term" value="C:proteasome core complex, alpha-subunit complex"/>
    <property type="evidence" value="ECO:0007669"/>
    <property type="project" value="UniProtKB-UniRule"/>
</dbReference>
<dbReference type="InterPro" id="IPR027417">
    <property type="entry name" value="P-loop_NTPase"/>
</dbReference>
<dbReference type="Gene3D" id="3.40.50.300">
    <property type="entry name" value="P-loop containing nucleotide triphosphate hydrolases"/>
    <property type="match status" value="2"/>
</dbReference>
<dbReference type="Gene3D" id="3.60.20.10">
    <property type="entry name" value="Glutamine Phosphoribosylpyrophosphate, subunit 1, domain 1"/>
    <property type="match status" value="1"/>
</dbReference>
<keyword evidence="9 12" id="KW-0647">Proteasome</keyword>
<dbReference type="PROSITE" id="PS51192">
    <property type="entry name" value="HELICASE_ATP_BIND_1"/>
    <property type="match status" value="1"/>
</dbReference>
<dbReference type="GO" id="GO:0005524">
    <property type="term" value="F:ATP binding"/>
    <property type="evidence" value="ECO:0007669"/>
    <property type="project" value="UniProtKB-KW"/>
</dbReference>
<dbReference type="GO" id="GO:0005730">
    <property type="term" value="C:nucleolus"/>
    <property type="evidence" value="ECO:0007669"/>
    <property type="project" value="TreeGrafter"/>
</dbReference>
<dbReference type="GO" id="GO:0006397">
    <property type="term" value="P:mRNA processing"/>
    <property type="evidence" value="ECO:0007669"/>
    <property type="project" value="UniProtKB-KW"/>
</dbReference>
<evidence type="ECO:0000313" key="17">
    <source>
        <dbReference type="Proteomes" id="UP001205105"/>
    </source>
</evidence>
<dbReference type="InterPro" id="IPR000426">
    <property type="entry name" value="Proteasome_asu_N"/>
</dbReference>
<dbReference type="SUPFAM" id="SSF56235">
    <property type="entry name" value="N-terminal nucleophile aminohydrolases (Ntn hydrolases)"/>
    <property type="match status" value="1"/>
</dbReference>
<comment type="similarity">
    <text evidence="12">Belongs to the peptidase T1A family.</text>
</comment>
<dbReference type="Pfam" id="PF07717">
    <property type="entry name" value="OB_NTP_bind"/>
    <property type="match status" value="1"/>
</dbReference>
<evidence type="ECO:0000256" key="2">
    <source>
        <dbReference type="ARBA" id="ARBA00004123"/>
    </source>
</evidence>
<dbReference type="SMART" id="SM00487">
    <property type="entry name" value="DEXDc"/>
    <property type="match status" value="1"/>
</dbReference>
<dbReference type="InterPro" id="IPR001650">
    <property type="entry name" value="Helicase_C-like"/>
</dbReference>
<dbReference type="SMART" id="SM00490">
    <property type="entry name" value="HELICc"/>
    <property type="match status" value="1"/>
</dbReference>
<comment type="function">
    <text evidence="1">The proteasome is a multicatalytic proteinase complex which is characterized by its ability to cleave peptides with Arg, Phe, Tyr, Leu, and Glu adjacent to the leaving group at neutral or slightly basic pH. The proteasome has an ATP-dependent proteolytic activity.</text>
</comment>
<dbReference type="InterPro" id="IPR011545">
    <property type="entry name" value="DEAD/DEAH_box_helicase_dom"/>
</dbReference>
<evidence type="ECO:0000256" key="7">
    <source>
        <dbReference type="ARBA" id="ARBA00022806"/>
    </source>
</evidence>
<evidence type="ECO:0000256" key="1">
    <source>
        <dbReference type="ARBA" id="ARBA00002000"/>
    </source>
</evidence>
<dbReference type="PROSITE" id="PS51475">
    <property type="entry name" value="PROTEASOME_ALPHA_2"/>
    <property type="match status" value="1"/>
</dbReference>
<accession>A0AAD5DK17</accession>
<comment type="subcellular location">
    <subcellularLocation>
        <location evidence="2">Nucleus</location>
    </subcellularLocation>
</comment>
<keyword evidence="17" id="KW-1185">Reference proteome</keyword>
<dbReference type="PROSITE" id="PS00388">
    <property type="entry name" value="PROTEASOME_ALPHA_1"/>
    <property type="match status" value="1"/>
</dbReference>
<keyword evidence="13" id="KW-0175">Coiled coil</keyword>
<evidence type="ECO:0000259" key="15">
    <source>
        <dbReference type="PROSITE" id="PS51194"/>
    </source>
</evidence>
<dbReference type="GO" id="GO:0003725">
    <property type="term" value="F:double-stranded RNA binding"/>
    <property type="evidence" value="ECO:0007669"/>
    <property type="project" value="TreeGrafter"/>
</dbReference>
<evidence type="ECO:0000256" key="12">
    <source>
        <dbReference type="PROSITE-ProRule" id="PRU00808"/>
    </source>
</evidence>
<dbReference type="Proteomes" id="UP001205105">
    <property type="component" value="Unassembled WGS sequence"/>
</dbReference>
<dbReference type="NCBIfam" id="NF003075">
    <property type="entry name" value="PRK03996.1"/>
    <property type="match status" value="1"/>
</dbReference>
<dbReference type="SMART" id="SM00948">
    <property type="entry name" value="Proteasome_A_N"/>
    <property type="match status" value="1"/>
</dbReference>
<dbReference type="CDD" id="cd17978">
    <property type="entry name" value="DEXHc_DHX33"/>
    <property type="match status" value="1"/>
</dbReference>
<keyword evidence="10" id="KW-0539">Nucleus</keyword>
<dbReference type="EC" id="3.6.4.13" evidence="3"/>
<dbReference type="PANTHER" id="PTHR18934:SF118">
    <property type="entry name" value="ATP-DEPENDENT RNA HELICASE DHX33"/>
    <property type="match status" value="1"/>
</dbReference>
<dbReference type="EMBL" id="JADXDR010000108">
    <property type="protein sequence ID" value="KAI7839082.1"/>
    <property type="molecule type" value="Genomic_DNA"/>
</dbReference>
<reference evidence="16" key="1">
    <citation type="submission" date="2020-11" db="EMBL/GenBank/DDBJ databases">
        <title>Chlorella ohadii genome sequencing and assembly.</title>
        <authorList>
            <person name="Murik O."/>
            <person name="Treves H."/>
            <person name="Kedem I."/>
            <person name="Shotland Y."/>
            <person name="Kaplan A."/>
        </authorList>
    </citation>
    <scope>NUCLEOTIDE SEQUENCE</scope>
    <source>
        <strain evidence="16">1</strain>
    </source>
</reference>
<evidence type="ECO:0000256" key="10">
    <source>
        <dbReference type="ARBA" id="ARBA00023242"/>
    </source>
</evidence>
<keyword evidence="4" id="KW-0507">mRNA processing</keyword>
<dbReference type="InterPro" id="IPR011709">
    <property type="entry name" value="DEAD-box_helicase_OB_fold"/>
</dbReference>
<keyword evidence="8" id="KW-0067">ATP-binding</keyword>
<keyword evidence="5" id="KW-0547">Nucleotide-binding</keyword>
<dbReference type="InterPro" id="IPR007502">
    <property type="entry name" value="Helicase-assoc_dom"/>
</dbReference>
<dbReference type="Pfam" id="PF00270">
    <property type="entry name" value="DEAD"/>
    <property type="match status" value="1"/>
</dbReference>
<evidence type="ECO:0000256" key="6">
    <source>
        <dbReference type="ARBA" id="ARBA00022801"/>
    </source>
</evidence>
<dbReference type="AlphaFoldDB" id="A0AAD5DK17"/>
<evidence type="ECO:0000256" key="9">
    <source>
        <dbReference type="ARBA" id="ARBA00022942"/>
    </source>
</evidence>
<dbReference type="InterPro" id="IPR023332">
    <property type="entry name" value="Proteasome_alpha-type"/>
</dbReference>
<dbReference type="FunFam" id="3.40.50.300:FF:000615">
    <property type="entry name" value="pre-mRNA-splicing factor ATP-dependent RNA helicase DEAH7"/>
    <property type="match status" value="1"/>
</dbReference>
<feature type="domain" description="Helicase C-terminal" evidence="15">
    <location>
        <begin position="729"/>
        <end position="895"/>
    </location>
</feature>
<feature type="domain" description="Helicase ATP-binding" evidence="14">
    <location>
        <begin position="543"/>
        <end position="707"/>
    </location>
</feature>
<comment type="catalytic activity">
    <reaction evidence="11">
        <text>ATP + H2O = ADP + phosphate + H(+)</text>
        <dbReference type="Rhea" id="RHEA:13065"/>
        <dbReference type="ChEBI" id="CHEBI:15377"/>
        <dbReference type="ChEBI" id="CHEBI:15378"/>
        <dbReference type="ChEBI" id="CHEBI:30616"/>
        <dbReference type="ChEBI" id="CHEBI:43474"/>
        <dbReference type="ChEBI" id="CHEBI:456216"/>
        <dbReference type="EC" id="3.6.4.13"/>
    </reaction>
</comment>
<protein>
    <recommendedName>
        <fullName evidence="3">RNA helicase</fullName>
        <ecNumber evidence="3">3.6.4.13</ecNumber>
    </recommendedName>
</protein>
<dbReference type="Pfam" id="PF00227">
    <property type="entry name" value="Proteasome"/>
    <property type="match status" value="1"/>
</dbReference>
<dbReference type="Pfam" id="PF21010">
    <property type="entry name" value="HA2_C"/>
    <property type="match status" value="1"/>
</dbReference>
<sequence length="1082" mass="118137">MGPFLPPAALAAELSRRSKLLDEATEQHEKAVEALVRAQARLDHSRNGAAAKAAAAAAAAAKRSDVDTELQVAKYMAEYWASAWERKEGEAAEAAAALHRAETELRQAKSAVEAVRKQTAAVIEAKEDADAHLAAATAALEKAQKRVAEAEAKAREDAERAAKQEAAALQATLLRHFEDALVACLEARRPPFNVSFINDRMKRMNPRWNCQADLGCSFSHLCQQLQRDGVLQLLRSSDGTSLPAAVAGAAGLGEQRRSLQRAAEAAMARRYDSRTTIFSPEGRLYQVEYAMEAISNAGSCVGILAKDGVVLAAEKRITSKLLDSQAVGVRREKMYRLDDHIACAVAGITADANILVNSCRLAAQRYLFTYQEPMPVDQLVRQLCDTKQGYTQYGGLRPFGVSLLYAGWDKQRGFQLYQSDPSGNYGGWKATAIGANHQAATNVLQGDYKDDLSLEEAIKLVVKVLSKTMDSTTLSPDKVELATLSRDEDAGQVVYKMYEPSELKPVLEAVNEEMTKEKEKEKKQRLDAERQRLPAWSARDKLVELVKDNQVLVVIGETGSGKTTQIPRFLYDAGLAQGGAIACTQPRRVAAVTVAQRVAEEMGTELGAKVGYSIRFDDKTSPQTRIKYLTDGMLLREALVDPTLKRYKVVVLDEAHERTVATDVLFGLLKGVCAARPDDFRLVVMSATLDAAAFTRYFNGAQAAYIQGRQFPVQVMYTSAPEDSYVDAAITAALQVHCDEGPGDILVFLTGQEEIEACERLISERGAALPPDPDRPALLVLPIYAALPPEQQLRVFAPAPPNTRKVILSTNIAETSITIAGVRYVIDTGFVKSRSYSPRLGADCLQAQARQRSGRAGREAPGKVGERLARLPVEPMYGKVLLASGEMGCAREALAVVAMVSTDVVFHLPRGKREEALEAHARFRSREGDHLTLLAVFRAYCDVSKKGHERASWCRAHFINPRAMRKAVDIHAQLKEHLVALGIPLQSCAEDSLPLRRALVAGLFPHAAKRQMDGSYKVIATGQAVAIHPSSVLCGKKAECIVFNELVRTSKQYARDAVAIEAAWLPELAPAYFARQHANAGR</sequence>
<evidence type="ECO:0000259" key="14">
    <source>
        <dbReference type="PROSITE" id="PS51192"/>
    </source>
</evidence>
<dbReference type="GO" id="GO:0045943">
    <property type="term" value="P:positive regulation of transcription by RNA polymerase I"/>
    <property type="evidence" value="ECO:0007669"/>
    <property type="project" value="TreeGrafter"/>
</dbReference>
<dbReference type="FunFam" id="3.60.20.10:FF:000031">
    <property type="entry name" value="Proteasome subunit alpha type"/>
    <property type="match status" value="1"/>
</dbReference>
<proteinExistence type="inferred from homology"/>
<dbReference type="SMART" id="SM00847">
    <property type="entry name" value="HA2"/>
    <property type="match status" value="1"/>
</dbReference>
<comment type="caution">
    <text evidence="16">The sequence shown here is derived from an EMBL/GenBank/DDBJ whole genome shotgun (WGS) entry which is preliminary data.</text>
</comment>
<evidence type="ECO:0000256" key="8">
    <source>
        <dbReference type="ARBA" id="ARBA00022840"/>
    </source>
</evidence>
<keyword evidence="6" id="KW-0378">Hydrolase</keyword>
<dbReference type="GO" id="GO:0003724">
    <property type="term" value="F:RNA helicase activity"/>
    <property type="evidence" value="ECO:0007669"/>
    <property type="project" value="UniProtKB-EC"/>
</dbReference>
<dbReference type="PROSITE" id="PS51194">
    <property type="entry name" value="HELICASE_CTER"/>
    <property type="match status" value="1"/>
</dbReference>
<dbReference type="GO" id="GO:0006511">
    <property type="term" value="P:ubiquitin-dependent protein catabolic process"/>
    <property type="evidence" value="ECO:0007669"/>
    <property type="project" value="InterPro"/>
</dbReference>
<dbReference type="InterPro" id="IPR029055">
    <property type="entry name" value="Ntn_hydrolases_N"/>
</dbReference>
<organism evidence="16 17">
    <name type="scientific">Chlorella ohadii</name>
    <dbReference type="NCBI Taxonomy" id="2649997"/>
    <lineage>
        <taxon>Eukaryota</taxon>
        <taxon>Viridiplantae</taxon>
        <taxon>Chlorophyta</taxon>
        <taxon>core chlorophytes</taxon>
        <taxon>Trebouxiophyceae</taxon>
        <taxon>Chlorellales</taxon>
        <taxon>Chlorellaceae</taxon>
        <taxon>Chlorella clade</taxon>
        <taxon>Chlorella</taxon>
    </lineage>
</organism>